<evidence type="ECO:0000313" key="2">
    <source>
        <dbReference type="Proteomes" id="UP000006672"/>
    </source>
</evidence>
<gene>
    <name evidence="1 3" type="primary">Bm18033</name>
    <name evidence="1" type="ORF">BM_BM18033</name>
</gene>
<reference evidence="1" key="2">
    <citation type="submission" date="2019-04" db="EMBL/GenBank/DDBJ databases">
        <authorList>
            <person name="Howe K."/>
            <person name="Paulini M."/>
            <person name="Williams G."/>
        </authorList>
    </citation>
    <scope>NUCLEOTIDE SEQUENCE [LARGE SCALE GENOMIC DNA]</scope>
    <source>
        <strain evidence="1">FR3</strain>
    </source>
</reference>
<name>A0A4E9EZE6_BRUMA</name>
<dbReference type="AlphaFoldDB" id="A0A4E9EZE6"/>
<reference evidence="3" key="3">
    <citation type="submission" date="2019-12" db="UniProtKB">
        <authorList>
            <consortium name="WormBaseParasite"/>
        </authorList>
    </citation>
    <scope>IDENTIFICATION</scope>
</reference>
<reference evidence="2" key="1">
    <citation type="journal article" date="2007" name="Science">
        <title>Draft genome of the filarial nematode parasite Brugia malayi.</title>
        <authorList>
            <person name="Ghedin E."/>
            <person name="Wang S."/>
            <person name="Spiro D."/>
            <person name="Caler E."/>
            <person name="Zhao Q."/>
            <person name="Crabtree J."/>
            <person name="Allen J.E."/>
            <person name="Delcher A.L."/>
            <person name="Guiliano D.B."/>
            <person name="Miranda-Saavedra D."/>
            <person name="Angiuoli S.V."/>
            <person name="Creasy T."/>
            <person name="Amedeo P."/>
            <person name="Haas B."/>
            <person name="El-Sayed N.M."/>
            <person name="Wortman J.R."/>
            <person name="Feldblyum T."/>
            <person name="Tallon L."/>
            <person name="Schatz M."/>
            <person name="Shumway M."/>
            <person name="Koo H."/>
            <person name="Salzberg S.L."/>
            <person name="Schobel S."/>
            <person name="Pertea M."/>
            <person name="Pop M."/>
            <person name="White O."/>
            <person name="Barton G.J."/>
            <person name="Carlow C.K."/>
            <person name="Crawford M.J."/>
            <person name="Daub J."/>
            <person name="Dimmic M.W."/>
            <person name="Estes C.F."/>
            <person name="Foster J.M."/>
            <person name="Ganatra M."/>
            <person name="Gregory W.F."/>
            <person name="Johnson N.M."/>
            <person name="Jin J."/>
            <person name="Komuniecki R."/>
            <person name="Korf I."/>
            <person name="Kumar S."/>
            <person name="Laney S."/>
            <person name="Li B.W."/>
            <person name="Li W."/>
            <person name="Lindblom T.H."/>
            <person name="Lustigman S."/>
            <person name="Ma D."/>
            <person name="Maina C.V."/>
            <person name="Martin D.M."/>
            <person name="McCarter J.P."/>
            <person name="McReynolds L."/>
            <person name="Mitreva M."/>
            <person name="Nutman T.B."/>
            <person name="Parkinson J."/>
            <person name="Peregrin-Alvarez J.M."/>
            <person name="Poole C."/>
            <person name="Ren Q."/>
            <person name="Saunders L."/>
            <person name="Sluder A.E."/>
            <person name="Smith K."/>
            <person name="Stanke M."/>
            <person name="Unnasch T.R."/>
            <person name="Ware J."/>
            <person name="Wei A.D."/>
            <person name="Weil G."/>
            <person name="Williams D.J."/>
            <person name="Zhang Y."/>
            <person name="Williams S.A."/>
            <person name="Fraser-Liggett C."/>
            <person name="Slatko B."/>
            <person name="Blaxter M.L."/>
            <person name="Scott A.L."/>
        </authorList>
    </citation>
    <scope>NUCLEOTIDE SEQUENCE</scope>
    <source>
        <strain evidence="2">FR3</strain>
    </source>
</reference>
<accession>A0A5S6PF38</accession>
<accession>A0A4E9EZE6</accession>
<evidence type="ECO:0000313" key="3">
    <source>
        <dbReference type="WBParaSite" id="Bm18033.1"/>
    </source>
</evidence>
<dbReference type="RefSeq" id="XP_042931135.1">
    <property type="nucleotide sequence ID" value="XM_043075201.1"/>
</dbReference>
<dbReference type="CTD" id="66059141"/>
<keyword evidence="2" id="KW-1185">Reference proteome</keyword>
<sequence length="96" mass="11103">MHNGHGSAAETVQNDVDLLDRHTSLYQSEELTLIHFEIGLHLESSSSGSMDRVYRIIRLLTLEVVKCMRNHHPAIHFLQVFSHFYSYYASEFQSIP</sequence>
<evidence type="ECO:0000313" key="1">
    <source>
        <dbReference type="EMBL" id="VIO88822.1"/>
    </source>
</evidence>
<dbReference type="KEGG" id="bmy:BM_BM18033"/>
<dbReference type="EMBL" id="CAAKNF010000196">
    <property type="protein sequence ID" value="VIO88822.1"/>
    <property type="molecule type" value="Genomic_DNA"/>
</dbReference>
<proteinExistence type="predicted"/>
<organism evidence="1">
    <name type="scientific">Brugia malayi</name>
    <name type="common">Filarial nematode worm</name>
    <dbReference type="NCBI Taxonomy" id="6279"/>
    <lineage>
        <taxon>Eukaryota</taxon>
        <taxon>Metazoa</taxon>
        <taxon>Ecdysozoa</taxon>
        <taxon>Nematoda</taxon>
        <taxon>Chromadorea</taxon>
        <taxon>Rhabditida</taxon>
        <taxon>Spirurina</taxon>
        <taxon>Spiruromorpha</taxon>
        <taxon>Filarioidea</taxon>
        <taxon>Onchocercidae</taxon>
        <taxon>Brugia</taxon>
    </lineage>
</organism>
<dbReference type="WBParaSite" id="Bm18033.1">
    <property type="protein sequence ID" value="Bm18033.1"/>
    <property type="gene ID" value="WBGene00269174"/>
</dbReference>
<protein>
    <submittedName>
        <fullName evidence="1 3">Uncharacterized protein</fullName>
    </submittedName>
</protein>
<dbReference type="Proteomes" id="UP000006672">
    <property type="component" value="Unassembled WGS sequence"/>
</dbReference>
<dbReference type="GeneID" id="66059141"/>